<evidence type="ECO:0000313" key="2">
    <source>
        <dbReference type="EMBL" id="KAJ1147035.1"/>
    </source>
</evidence>
<organism evidence="2 3">
    <name type="scientific">Pleurodeles waltl</name>
    <name type="common">Iberian ribbed newt</name>
    <dbReference type="NCBI Taxonomy" id="8319"/>
    <lineage>
        <taxon>Eukaryota</taxon>
        <taxon>Metazoa</taxon>
        <taxon>Chordata</taxon>
        <taxon>Craniata</taxon>
        <taxon>Vertebrata</taxon>
        <taxon>Euteleostomi</taxon>
        <taxon>Amphibia</taxon>
        <taxon>Batrachia</taxon>
        <taxon>Caudata</taxon>
        <taxon>Salamandroidea</taxon>
        <taxon>Salamandridae</taxon>
        <taxon>Pleurodelinae</taxon>
        <taxon>Pleurodeles</taxon>
    </lineage>
</organism>
<comment type="caution">
    <text evidence="2">The sequence shown here is derived from an EMBL/GenBank/DDBJ whole genome shotgun (WGS) entry which is preliminary data.</text>
</comment>
<reference evidence="2" key="1">
    <citation type="journal article" date="2022" name="bioRxiv">
        <title>Sequencing and chromosome-scale assembly of the giantPleurodeles waltlgenome.</title>
        <authorList>
            <person name="Brown T."/>
            <person name="Elewa A."/>
            <person name="Iarovenko S."/>
            <person name="Subramanian E."/>
            <person name="Araus A.J."/>
            <person name="Petzold A."/>
            <person name="Susuki M."/>
            <person name="Suzuki K.-i.T."/>
            <person name="Hayashi T."/>
            <person name="Toyoda A."/>
            <person name="Oliveira C."/>
            <person name="Osipova E."/>
            <person name="Leigh N.D."/>
            <person name="Simon A."/>
            <person name="Yun M.H."/>
        </authorList>
    </citation>
    <scope>NUCLEOTIDE SEQUENCE</scope>
    <source>
        <strain evidence="2">20211129_DDA</strain>
        <tissue evidence="2">Liver</tissue>
    </source>
</reference>
<sequence length="124" mass="13182">MTQRPVPARRPPAGSRPQGLVQEGDALRQQPVDVEGEVHAGGPAGGPGEVTAGAVRRADPLLSLCHCLVPGLQERLTSGPEHGHRRRTGAPPSRVPRSKMAAPRSLSYLYVRPLSVLDRGLVVH</sequence>
<dbReference type="Proteomes" id="UP001066276">
    <property type="component" value="Chromosome 6"/>
</dbReference>
<accession>A0AAV7R8I8</accession>
<keyword evidence="3" id="KW-1185">Reference proteome</keyword>
<protein>
    <submittedName>
        <fullName evidence="2">Uncharacterized protein</fullName>
    </submittedName>
</protein>
<dbReference type="EMBL" id="JANPWB010000010">
    <property type="protein sequence ID" value="KAJ1147035.1"/>
    <property type="molecule type" value="Genomic_DNA"/>
</dbReference>
<evidence type="ECO:0000313" key="3">
    <source>
        <dbReference type="Proteomes" id="UP001066276"/>
    </source>
</evidence>
<feature type="region of interest" description="Disordered" evidence="1">
    <location>
        <begin position="1"/>
        <end position="51"/>
    </location>
</feature>
<proteinExistence type="predicted"/>
<dbReference type="AlphaFoldDB" id="A0AAV7R8I8"/>
<evidence type="ECO:0000256" key="1">
    <source>
        <dbReference type="SAM" id="MobiDB-lite"/>
    </source>
</evidence>
<name>A0AAV7R8I8_PLEWA</name>
<gene>
    <name evidence="2" type="ORF">NDU88_013286</name>
</gene>
<feature type="region of interest" description="Disordered" evidence="1">
    <location>
        <begin position="74"/>
        <end position="102"/>
    </location>
</feature>